<dbReference type="EMBL" id="JNBY01000007">
    <property type="protein sequence ID" value="KDN88118.1"/>
    <property type="molecule type" value="Genomic_DNA"/>
</dbReference>
<dbReference type="Proteomes" id="UP000027178">
    <property type="component" value="Unassembled WGS sequence"/>
</dbReference>
<dbReference type="RefSeq" id="WP_051652589.1">
    <property type="nucleotide sequence ID" value="NZ_KK853997.1"/>
</dbReference>
<comment type="subunit">
    <text evidence="5">Monomer.</text>
</comment>
<gene>
    <name evidence="8" type="ORF">KCH_01950</name>
</gene>
<comment type="similarity">
    <text evidence="5">Belongs to the aromatic-ring hydroxylase family. TetX subfamily.</text>
</comment>
<dbReference type="HAMAP" id="MF_00845">
    <property type="entry name" value="TetX_monooxygenase"/>
    <property type="match status" value="1"/>
</dbReference>
<dbReference type="GO" id="GO:0071949">
    <property type="term" value="F:FAD binding"/>
    <property type="evidence" value="ECO:0007669"/>
    <property type="project" value="InterPro"/>
</dbReference>
<evidence type="ECO:0000256" key="3">
    <source>
        <dbReference type="ARBA" id="ARBA00023002"/>
    </source>
</evidence>
<comment type="function">
    <text evidence="5">An FAD-requiring monooxygenase active on some tetracycline antibiotic derivatives, which leads to their inactivation. Hydroxylates carbon 11a of tetracycline and some analogs.</text>
</comment>
<comment type="subcellular location">
    <subcellularLocation>
        <location evidence="5">Cytoplasm</location>
    </subcellularLocation>
</comment>
<dbReference type="SUPFAM" id="SSF51905">
    <property type="entry name" value="FAD/NAD(P)-binding domain"/>
    <property type="match status" value="1"/>
</dbReference>
<dbReference type="InterPro" id="IPR043683">
    <property type="entry name" value="TetX_monooxygenase"/>
</dbReference>
<comment type="caution">
    <text evidence="8">The sequence shown here is derived from an EMBL/GenBank/DDBJ whole genome shotgun (WGS) entry which is preliminary data.</text>
</comment>
<reference evidence="8 9" key="1">
    <citation type="submission" date="2014-05" db="EMBL/GenBank/DDBJ databases">
        <title>Draft Genome Sequence of Kitasatospora cheerisanensis KCTC 2395.</title>
        <authorList>
            <person name="Nam D.H."/>
        </authorList>
    </citation>
    <scope>NUCLEOTIDE SEQUENCE [LARGE SCALE GENOMIC DNA]</scope>
    <source>
        <strain evidence="8 9">KCTC 2395</strain>
    </source>
</reference>
<feature type="binding site" evidence="5">
    <location>
        <position position="314"/>
    </location>
    <ligand>
        <name>FAD</name>
        <dbReference type="ChEBI" id="CHEBI:57692"/>
    </ligand>
</feature>
<dbReference type="Gene3D" id="3.50.50.60">
    <property type="entry name" value="FAD/NAD(P)-binding domain"/>
    <property type="match status" value="1"/>
</dbReference>
<dbReference type="PATRIC" id="fig|1348663.4.peg.175"/>
<evidence type="ECO:0000256" key="5">
    <source>
        <dbReference type="HAMAP-Rule" id="MF_00845"/>
    </source>
</evidence>
<accession>A0A066Z2W8</accession>
<evidence type="ECO:0000313" key="8">
    <source>
        <dbReference type="EMBL" id="KDN88118.1"/>
    </source>
</evidence>
<feature type="compositionally biased region" description="Low complexity" evidence="6">
    <location>
        <begin position="1"/>
        <end position="14"/>
    </location>
</feature>
<feature type="domain" description="FAD-binding" evidence="7">
    <location>
        <begin position="309"/>
        <end position="358"/>
    </location>
</feature>
<keyword evidence="4 5" id="KW-0503">Monooxygenase</keyword>
<keyword evidence="5" id="KW-0963">Cytoplasm</keyword>
<keyword evidence="3 5" id="KW-0560">Oxidoreductase</keyword>
<dbReference type="InterPro" id="IPR036188">
    <property type="entry name" value="FAD/NAD-bd_sf"/>
</dbReference>
<dbReference type="EC" id="1.14.13.-" evidence="5"/>
<feature type="binding site" evidence="5">
    <location>
        <position position="51"/>
    </location>
    <ligand>
        <name>NADPH</name>
        <dbReference type="ChEBI" id="CHEBI:57783"/>
    </ligand>
</feature>
<dbReference type="PANTHER" id="PTHR46972:SF1">
    <property type="entry name" value="FAD DEPENDENT OXIDOREDUCTASE DOMAIN-CONTAINING PROTEIN"/>
    <property type="match status" value="1"/>
</dbReference>
<name>A0A066Z2W8_9ACTN</name>
<dbReference type="GO" id="GO:0046677">
    <property type="term" value="P:response to antibiotic"/>
    <property type="evidence" value="ECO:0007669"/>
    <property type="project" value="InterPro"/>
</dbReference>
<dbReference type="HOGENOM" id="CLU_009665_4_0_11"/>
<keyword evidence="5" id="KW-0521">NADP</keyword>
<proteinExistence type="inferred from homology"/>
<evidence type="ECO:0000256" key="1">
    <source>
        <dbReference type="ARBA" id="ARBA00022630"/>
    </source>
</evidence>
<dbReference type="Pfam" id="PF01494">
    <property type="entry name" value="FAD_binding_3"/>
    <property type="match status" value="2"/>
</dbReference>
<keyword evidence="2 5" id="KW-0274">FAD</keyword>
<feature type="binding site" evidence="5">
    <location>
        <position position="58"/>
    </location>
    <ligand>
        <name>FAD</name>
        <dbReference type="ChEBI" id="CHEBI:57692"/>
    </ligand>
</feature>
<evidence type="ECO:0000256" key="6">
    <source>
        <dbReference type="SAM" id="MobiDB-lite"/>
    </source>
</evidence>
<dbReference type="OrthoDB" id="3217377at2"/>
<comment type="cofactor">
    <cofactor evidence="5">
        <name>FAD</name>
        <dbReference type="ChEBI" id="CHEBI:57692"/>
    </cofactor>
</comment>
<feature type="binding site" evidence="5">
    <location>
        <position position="120"/>
    </location>
    <ligand>
        <name>FAD</name>
        <dbReference type="ChEBI" id="CHEBI:57692"/>
    </ligand>
</feature>
<dbReference type="InterPro" id="IPR002938">
    <property type="entry name" value="FAD-bd"/>
</dbReference>
<dbReference type="eggNOG" id="COG0654">
    <property type="taxonomic scope" value="Bacteria"/>
</dbReference>
<keyword evidence="9" id="KW-1185">Reference proteome</keyword>
<keyword evidence="5" id="KW-0547">Nucleotide-binding</keyword>
<dbReference type="GO" id="GO:0004497">
    <property type="term" value="F:monooxygenase activity"/>
    <property type="evidence" value="ECO:0007669"/>
    <property type="project" value="UniProtKB-UniRule"/>
</dbReference>
<sequence>MPSTTTGTSTSTATEIGIVGGGPGGLTLARLLTLRGTPVTVHERDTGPDARTQGGTLDLRLDTGQRALRAAGLTEAFAQHARPEGQDMLLYDRAGTLLYREDTPDPAPGDVPSPQPEIDRADLRALLLGSLPPGTVRWGRTLRAAAPAPDGGWRLHFEDGSTADHRVLIGADGARSRLRPLLTPAEPHHLGVNSVEGAIAAVDRTHPELSAAVGRGTYWVIGDGDSFAAQRCTDGRVRIGLSLRGPADWPATCGIPFDRPAEARAALLELFADWPPTCRALIAACEGELTARPFTALPVGLRWEPRPGLTLLGDAAHLMPPVGLGANAAMRDALELADALAAHPGDPERALRAYEEEMFTRTAEDAARSDRMIELIHSPGGARGVAAFFDPADPAAEQHLESSGA</sequence>
<evidence type="ECO:0000256" key="2">
    <source>
        <dbReference type="ARBA" id="ARBA00022827"/>
    </source>
</evidence>
<evidence type="ECO:0000259" key="7">
    <source>
        <dbReference type="Pfam" id="PF01494"/>
    </source>
</evidence>
<evidence type="ECO:0000313" key="9">
    <source>
        <dbReference type="Proteomes" id="UP000027178"/>
    </source>
</evidence>
<evidence type="ECO:0000256" key="4">
    <source>
        <dbReference type="ARBA" id="ARBA00023033"/>
    </source>
</evidence>
<keyword evidence="1 5" id="KW-0285">Flavoprotein</keyword>
<organism evidence="8 9">
    <name type="scientific">Kitasatospora cheerisanensis KCTC 2395</name>
    <dbReference type="NCBI Taxonomy" id="1348663"/>
    <lineage>
        <taxon>Bacteria</taxon>
        <taxon>Bacillati</taxon>
        <taxon>Actinomycetota</taxon>
        <taxon>Actinomycetes</taxon>
        <taxon>Kitasatosporales</taxon>
        <taxon>Streptomycetaceae</taxon>
        <taxon>Kitasatospora</taxon>
    </lineage>
</organism>
<feature type="domain" description="FAD-binding" evidence="7">
    <location>
        <begin position="14"/>
        <end position="183"/>
    </location>
</feature>
<protein>
    <recommendedName>
        <fullName evidence="5">Flavin-dependent monooxygenase</fullName>
    </recommendedName>
    <alternativeName>
        <fullName evidence="5">TetX monooxygenase</fullName>
        <shortName evidence="5">TetX</shortName>
        <ecNumber evidence="5">1.14.13.-</ecNumber>
    </alternativeName>
</protein>
<dbReference type="GO" id="GO:0005737">
    <property type="term" value="C:cytoplasm"/>
    <property type="evidence" value="ECO:0007669"/>
    <property type="project" value="UniProtKB-SubCell"/>
</dbReference>
<feature type="region of interest" description="Disordered" evidence="6">
    <location>
        <begin position="1"/>
        <end position="20"/>
    </location>
</feature>
<dbReference type="AlphaFoldDB" id="A0A066Z2W8"/>
<dbReference type="PRINTS" id="PR00420">
    <property type="entry name" value="RNGMNOXGNASE"/>
</dbReference>
<dbReference type="PANTHER" id="PTHR46972">
    <property type="entry name" value="MONOOXYGENASE ASQM-RELATED"/>
    <property type="match status" value="1"/>
</dbReference>
<comment type="domain">
    <text evidence="5">Consists of an N-terminal FAD-binding domain with a Rossman fold and a C-terminal substrate-binding domain.</text>
</comment>
<comment type="catalytic activity">
    <reaction evidence="5">
        <text>a tetracycline + NADPH + O2 + H(+) = an 11a-hydroxytetracycline + NADP(+) + H2O</text>
        <dbReference type="Rhea" id="RHEA:61444"/>
        <dbReference type="ChEBI" id="CHEBI:15377"/>
        <dbReference type="ChEBI" id="CHEBI:15378"/>
        <dbReference type="ChEBI" id="CHEBI:15379"/>
        <dbReference type="ChEBI" id="CHEBI:57783"/>
        <dbReference type="ChEBI" id="CHEBI:58349"/>
        <dbReference type="ChEBI" id="CHEBI:144644"/>
        <dbReference type="ChEBI" id="CHEBI:144645"/>
    </reaction>
</comment>